<dbReference type="Gene3D" id="3.20.20.370">
    <property type="entry name" value="Glycoside hydrolase/deacetylase"/>
    <property type="match status" value="1"/>
</dbReference>
<dbReference type="AlphaFoldDB" id="A0A484SY56"/>
<dbReference type="GO" id="GO:0016810">
    <property type="term" value="F:hydrolase activity, acting on carbon-nitrogen (but not peptide) bonds"/>
    <property type="evidence" value="ECO:0007669"/>
    <property type="project" value="InterPro"/>
</dbReference>
<keyword evidence="3" id="KW-0378">Hydrolase</keyword>
<name>A0A484SY56_9ZZZZ</name>
<organism evidence="3">
    <name type="scientific">plant metagenome</name>
    <dbReference type="NCBI Taxonomy" id="1297885"/>
    <lineage>
        <taxon>unclassified sequences</taxon>
        <taxon>metagenomes</taxon>
        <taxon>organismal metagenomes</taxon>
    </lineage>
</organism>
<evidence type="ECO:0000259" key="1">
    <source>
        <dbReference type="PROSITE" id="PS51677"/>
    </source>
</evidence>
<dbReference type="EC" id="3.5.1.-" evidence="3"/>
<sequence>MVVSLSLMFEAGAQPTRNPYAPFGSLGDPDSPYPSVDTWFDYGVHEGIPRLLDLFDRHKVRVSSFMVGKAVERNPSLAREIVERGHEAAAHGYEWKPHWRMTPAEETASYEANIAAIERATGIRPVGFNAFALRNGPNTLGILQSLGFEYYIDELARDEPYLITVAGKPFGVVPYTRRNNDIERFHPARSSAVDYLSDLRDEFDVLYAESEYRRRMMVVSTHDRIAGQPAIAKAHDAFIAYALKHPGVVFMRKDEISRWAMAQPDTPRA</sequence>
<dbReference type="GO" id="GO:0005975">
    <property type="term" value="P:carbohydrate metabolic process"/>
    <property type="evidence" value="ECO:0007669"/>
    <property type="project" value="InterPro"/>
</dbReference>
<dbReference type="EMBL" id="CAADIZ010000083">
    <property type="protein sequence ID" value="VFS38213.1"/>
    <property type="molecule type" value="Genomic_DNA"/>
</dbReference>
<protein>
    <submittedName>
        <fullName evidence="3">Chitooligosaccharide deacetylase</fullName>
        <ecNumber evidence="3">3.5.1.-</ecNumber>
    </submittedName>
</protein>
<proteinExistence type="predicted"/>
<accession>A0A484SY56</accession>
<feature type="domain" description="NodB homology" evidence="1">
    <location>
        <begin position="34"/>
        <end position="251"/>
    </location>
</feature>
<dbReference type="SUPFAM" id="SSF88713">
    <property type="entry name" value="Glycoside hydrolase/deacetylase"/>
    <property type="match status" value="1"/>
</dbReference>
<dbReference type="EMBL" id="CAADII010000025">
    <property type="protein sequence ID" value="VFR54317.1"/>
    <property type="molecule type" value="Genomic_DNA"/>
</dbReference>
<evidence type="ECO:0000313" key="2">
    <source>
        <dbReference type="EMBL" id="VFR54317.1"/>
    </source>
</evidence>
<dbReference type="PANTHER" id="PTHR43123">
    <property type="entry name" value="POLYSACCHARIDE DEACETYLASE-RELATED"/>
    <property type="match status" value="1"/>
</dbReference>
<evidence type="ECO:0000313" key="3">
    <source>
        <dbReference type="EMBL" id="VFR67013.1"/>
    </source>
</evidence>
<evidence type="ECO:0000313" key="4">
    <source>
        <dbReference type="EMBL" id="VFR98092.1"/>
    </source>
</evidence>
<dbReference type="InterPro" id="IPR011330">
    <property type="entry name" value="Glyco_hydro/deAcase_b/a-brl"/>
</dbReference>
<evidence type="ECO:0000313" key="5">
    <source>
        <dbReference type="EMBL" id="VFS38213.1"/>
    </source>
</evidence>
<dbReference type="Pfam" id="PF01522">
    <property type="entry name" value="Polysacc_deac_1"/>
    <property type="match status" value="1"/>
</dbReference>
<dbReference type="PROSITE" id="PS51677">
    <property type="entry name" value="NODB"/>
    <property type="match status" value="1"/>
</dbReference>
<dbReference type="InterPro" id="IPR002509">
    <property type="entry name" value="NODB_dom"/>
</dbReference>
<dbReference type="PANTHER" id="PTHR43123:SF1">
    <property type="entry name" value="POLYSACCHARIDE DEACETYLASE-RELATED"/>
    <property type="match status" value="1"/>
</dbReference>
<dbReference type="EMBL" id="CAADIK010000015">
    <property type="protein sequence ID" value="VFR67013.1"/>
    <property type="molecule type" value="Genomic_DNA"/>
</dbReference>
<gene>
    <name evidence="2" type="ORF">BRI6_4558</name>
    <name evidence="3" type="ORF">BRI9_0380</name>
    <name evidence="4" type="ORF">IVO3_0381</name>
    <name evidence="5" type="ORF">RAN7_4647</name>
</gene>
<reference evidence="3" key="1">
    <citation type="submission" date="2019-03" db="EMBL/GenBank/DDBJ databases">
        <authorList>
            <person name="Danneels B."/>
        </authorList>
    </citation>
    <scope>NUCLEOTIDE SEQUENCE</scope>
</reference>
<dbReference type="EMBL" id="CAADIP010000057">
    <property type="protein sequence ID" value="VFR98092.1"/>
    <property type="molecule type" value="Genomic_DNA"/>
</dbReference>